<feature type="region of interest" description="Disordered" evidence="1">
    <location>
        <begin position="1"/>
        <end position="23"/>
    </location>
</feature>
<feature type="compositionally biased region" description="Basic and acidic residues" evidence="1">
    <location>
        <begin position="8"/>
        <end position="20"/>
    </location>
</feature>
<gene>
    <name evidence="3" type="ORF">TTHERM_00041610</name>
</gene>
<evidence type="ECO:0000256" key="2">
    <source>
        <dbReference type="SAM" id="Phobius"/>
    </source>
</evidence>
<feature type="region of interest" description="Disordered" evidence="1">
    <location>
        <begin position="683"/>
        <end position="702"/>
    </location>
</feature>
<dbReference type="GO" id="GO:0007032">
    <property type="term" value="P:endosome organization"/>
    <property type="evidence" value="ECO:0007669"/>
    <property type="project" value="InterPro"/>
</dbReference>
<protein>
    <submittedName>
        <fullName evidence="3">Transmembrane protein, putative</fullName>
    </submittedName>
</protein>
<keyword evidence="2" id="KW-1133">Transmembrane helix</keyword>
<dbReference type="Proteomes" id="UP000009168">
    <property type="component" value="Unassembled WGS sequence"/>
</dbReference>
<dbReference type="PANTHER" id="PTHR36983">
    <property type="entry name" value="DNAJ HOMOLOG SUBFAMILY C MEMBER 13"/>
    <property type="match status" value="1"/>
</dbReference>
<evidence type="ECO:0000313" key="3">
    <source>
        <dbReference type="EMBL" id="EAR86321.2"/>
    </source>
</evidence>
<keyword evidence="2 3" id="KW-0812">Transmembrane</keyword>
<dbReference type="GO" id="GO:2000641">
    <property type="term" value="P:regulation of early endosome to late endosome transport"/>
    <property type="evidence" value="ECO:0007669"/>
    <property type="project" value="InterPro"/>
</dbReference>
<feature type="transmembrane region" description="Helical" evidence="2">
    <location>
        <begin position="977"/>
        <end position="996"/>
    </location>
</feature>
<dbReference type="GO" id="GO:0010008">
    <property type="term" value="C:endosome membrane"/>
    <property type="evidence" value="ECO:0007669"/>
    <property type="project" value="TreeGrafter"/>
</dbReference>
<dbReference type="PANTHER" id="PTHR36983:SF2">
    <property type="entry name" value="DNAJ HOMOLOG SUBFAMILY C MEMBER 13"/>
    <property type="match status" value="1"/>
</dbReference>
<dbReference type="EMBL" id="GG662720">
    <property type="protein sequence ID" value="EAR86321.2"/>
    <property type="molecule type" value="Genomic_DNA"/>
</dbReference>
<feature type="compositionally biased region" description="Acidic residues" evidence="1">
    <location>
        <begin position="2292"/>
        <end position="2302"/>
    </location>
</feature>
<dbReference type="InterPro" id="IPR044978">
    <property type="entry name" value="GRV2/DNAJC13"/>
</dbReference>
<accession>Q22LV6</accession>
<dbReference type="GeneID" id="7841470"/>
<feature type="compositionally biased region" description="Polar residues" evidence="1">
    <location>
        <begin position="575"/>
        <end position="587"/>
    </location>
</feature>
<keyword evidence="2" id="KW-0472">Membrane</keyword>
<evidence type="ECO:0000313" key="4">
    <source>
        <dbReference type="Proteomes" id="UP000009168"/>
    </source>
</evidence>
<dbReference type="KEGG" id="tet:TTHERM_00041610"/>
<dbReference type="RefSeq" id="XP_977264.2">
    <property type="nucleotide sequence ID" value="XM_972171.2"/>
</dbReference>
<organism evidence="3 4">
    <name type="scientific">Tetrahymena thermophila (strain SB210)</name>
    <dbReference type="NCBI Taxonomy" id="312017"/>
    <lineage>
        <taxon>Eukaryota</taxon>
        <taxon>Sar</taxon>
        <taxon>Alveolata</taxon>
        <taxon>Ciliophora</taxon>
        <taxon>Intramacronucleata</taxon>
        <taxon>Oligohymenophorea</taxon>
        <taxon>Hymenostomatida</taxon>
        <taxon>Tetrahymenina</taxon>
        <taxon>Tetrahymenidae</taxon>
        <taxon>Tetrahymena</taxon>
    </lineage>
</organism>
<feature type="compositionally biased region" description="Low complexity" evidence="1">
    <location>
        <begin position="2197"/>
        <end position="2221"/>
    </location>
</feature>
<dbReference type="OrthoDB" id="69656at2759"/>
<dbReference type="GO" id="GO:0006898">
    <property type="term" value="P:receptor-mediated endocytosis"/>
    <property type="evidence" value="ECO:0007669"/>
    <property type="project" value="TreeGrafter"/>
</dbReference>
<keyword evidence="4" id="KW-1185">Reference proteome</keyword>
<feature type="region of interest" description="Disordered" evidence="1">
    <location>
        <begin position="2282"/>
        <end position="2312"/>
    </location>
</feature>
<proteinExistence type="predicted"/>
<feature type="region of interest" description="Disordered" evidence="1">
    <location>
        <begin position="558"/>
        <end position="590"/>
    </location>
</feature>
<evidence type="ECO:0000256" key="1">
    <source>
        <dbReference type="SAM" id="MobiDB-lite"/>
    </source>
</evidence>
<feature type="compositionally biased region" description="Low complexity" evidence="1">
    <location>
        <begin position="565"/>
        <end position="574"/>
    </location>
</feature>
<dbReference type="InParanoid" id="Q22LV6"/>
<reference evidence="4" key="1">
    <citation type="journal article" date="2006" name="PLoS Biol.">
        <title>Macronuclear genome sequence of the ciliate Tetrahymena thermophila, a model eukaryote.</title>
        <authorList>
            <person name="Eisen J.A."/>
            <person name="Coyne R.S."/>
            <person name="Wu M."/>
            <person name="Wu D."/>
            <person name="Thiagarajan M."/>
            <person name="Wortman J.R."/>
            <person name="Badger J.H."/>
            <person name="Ren Q."/>
            <person name="Amedeo P."/>
            <person name="Jones K.M."/>
            <person name="Tallon L.J."/>
            <person name="Delcher A.L."/>
            <person name="Salzberg S.L."/>
            <person name="Silva J.C."/>
            <person name="Haas B.J."/>
            <person name="Majoros W.H."/>
            <person name="Farzad M."/>
            <person name="Carlton J.M."/>
            <person name="Smith R.K. Jr."/>
            <person name="Garg J."/>
            <person name="Pearlman R.E."/>
            <person name="Karrer K.M."/>
            <person name="Sun L."/>
            <person name="Manning G."/>
            <person name="Elde N.C."/>
            <person name="Turkewitz A.P."/>
            <person name="Asai D.J."/>
            <person name="Wilkes D.E."/>
            <person name="Wang Y."/>
            <person name="Cai H."/>
            <person name="Collins K."/>
            <person name="Stewart B.A."/>
            <person name="Lee S.R."/>
            <person name="Wilamowska K."/>
            <person name="Weinberg Z."/>
            <person name="Ruzzo W.L."/>
            <person name="Wloga D."/>
            <person name="Gaertig J."/>
            <person name="Frankel J."/>
            <person name="Tsao C.-C."/>
            <person name="Gorovsky M.A."/>
            <person name="Keeling P.J."/>
            <person name="Waller R.F."/>
            <person name="Patron N.J."/>
            <person name="Cherry J.M."/>
            <person name="Stover N.A."/>
            <person name="Krieger C.J."/>
            <person name="del Toro C."/>
            <person name="Ryder H.F."/>
            <person name="Williamson S.C."/>
            <person name="Barbeau R.A."/>
            <person name="Hamilton E.P."/>
            <person name="Orias E."/>
        </authorList>
    </citation>
    <scope>NUCLEOTIDE SEQUENCE [LARGE SCALE GENOMIC DNA]</scope>
    <source>
        <strain evidence="4">SB210</strain>
    </source>
</reference>
<feature type="compositionally biased region" description="Polar residues" evidence="1">
    <location>
        <begin position="2222"/>
        <end position="2236"/>
    </location>
</feature>
<dbReference type="HOGENOM" id="CLU_226016_0_0_1"/>
<sequence>MQQDLDNQIDRAEYERKNEKSQSYITDQNRETIVYGRHFMTKPSFIFYSQEKKLIVNVLWSGLSIQTVPNNPDNLDKIKYKDIISVHLSPDKDNEVIIIFNNKQVAAGKNQQTQYNFKSDDRHLFMSDYYRAIDSYYYYLGVKSIPNSTLNLNFLTIQASLIVDKSTKSYFESKLTCFNSHLTIEIMRPITLSDKKFQKIKSSMFYTNSKSHQKQIKQSEDIQSLEQHQKTAQSNSHIGNSKNQSVTLIVKYRDILRISKKLNGFQINLSKPSLSMAFYLNDLNQVQSFVNRVQKNSKDQTRLDVSVTSTMQEEIHHIVKFNEQQMEVDFALYAGRVLPTRTHARFCILAIGKSGIFEVDQYDGEVYEMYDLKFLKDIVRQEFVGAVRNSIKLIFFNGQEVEYVFEPYQRDLFIIEILTNINMYYDLASPCRRCLDMIHSHTPNYQLEIQGWKMENGTPDRDQDVDAELMRNIILAKGEDSFFSALREFNVNCNLKKTQDADLKIYHHIISVLSRYLSYFEDHDLLFFQKHIKFVKTIPQNIPEKSYDKQVSQLQLSKKVESEENTTNTTDTSNFRNSQRRNSQESMLQHEHEHYEKFINIQMDALRKQADEEYSSQKDHQNANQKQISEQFLLEEDVQSDDSDEIFVHEQSPMTRKNISAQKQGANLQLNLQAKNLPTVSPFETEPAHAEKSQSPNIHPYNRSGLNISQKFRFESEALENINLKLTDQNRELKKLFQLCSHNEYSLQEYELMSQMRTKSVNLLKKLNKIEVNLPNDNTQQSILKLNVESVEALLHKIEEMLKCLTIFQNCKKYFEDKTIKQDKFKEFKSILQLLSNPDPLVVYQTSQLFKRVGFYHNNMMQKAETENKNFLLDYRFNILDRVFYQISNYTLIKRPLSQYTYMVRIYSMFSIINTLFQARIESTAPVHRQAIIYHLQSPVFFAAVSRILRYNSFALIVNSINLLNALYYFSTENKQFINMIILNSTMILFLLHIVIQDLYSSKQLKDIAFNLLFSLLNQRSQACYVIMNVFPKPLFKVQKTESQFVDQWTRQEWQSFFFSLIQTDIKQPHFFWLKQNLKILDESLVKEDKIFLHQQIFTVFKRINHVCDLQQFFPYLFRKDGNFGRALERTAPQPQSLLTSSIRGNNQEIVQPSVSPQEADILNQIKELQKEIFTKLYWNIDDFKVEYENINEQMLCGRYYIKQIIQYNRRLQFDFVDAKNQILEKEIKELWENLISNLMNHQQKDKQALCLRTMTILYKEYSKVIKITNILPYLVHILNLHEYQVLQYSIVQLLLTVLNSDDLQAKQFHSRAMIDCNGIQQIVNIIAQRISFQEDLTEIPYGADATYLKLPEVRNRGDENLYIIFMCLKMISACIQMHSHIFRKREVYPLTKPQKVCFEKRNWRIMQNILLLKNDKDQKNEPQGIVRDEYLKLVYTYLMNDYMLHINGFCELLTDQISDLTERSSFTIIKALFYRLPEARLILEEIVNGQGLQKKHIEAFPFFKFFPVQLLLVLLNDQDDEENSVFKSAISNPSGITAHYQPPQQTPPGSAQISSSSSQSQQITIPRDQGVLRCCERYRSDNEESYDLIWNKAMKSNLKEKLGNFLSNYRDCINNYYNQWFNPNKLVMTDYRIVTDDKINNYPIITQSFDDTIYYSQLKNEITSCQIFLRLWAKQKNDETELFNLPQQFAIKTVQKIQQYSFQPDIFKVLNEKTSSAMKNLLHILKAQTKIYKNHLHVENVYPYNHILSILQTCTKIVRDAADDPELLEDLKESALEDQTPSSPLLSQNKRNSFRKSSIVEQVQQSPSRASLFQPRKLSTSSIASMSNLDMSFSTPLIDNISTTFNMYIKASLKVIYNSLKERKNLEAFLENSTGIECLLYTLSNIIIQIQIKNVNRSDIRNYFDDLSVSYQEIKIINLCVLILQEIYDVKKISLNQLSQQQRNDMCLLIQRAQKITVTFFHTFLEKYTGSLNSGIKEKYGNTLPLPQKAKSKEKQTPVLVTSDSTPSLLSLSTNLTSSQTVPANAANPQYKDLLDKLYNIDTDTIQNPCNTKIVEKFFKATRELNVSLSVLTLCLSKNCYFLESLIRGGCVWRAIEIILTKGKTFNTLQNNDKKYNTENLDEITKVYSKMLYFIIENSSFIKTFENGTQTISISLKPVQVIANDNNQKDIASDVSLTNSEKKNNQSGLEDDSQKKVISSSSLSKQDQKNQLQNSDSQSSLADTPNQKIKGNWKNNLRMDSEILEEDQSRSDDRSSVGQNSRFGFSMYSKLNNADAIHNTAGKSSQINEGQENEESEEINEDSSPTRRRRKEDEHKEYLFYNMQLLREIGPIGRDKLMFFINQFLIALTRNVDNHLLKYLKERRFESFIRKINSNIELPDFIWNQISRDKLDQNLKLQIINVNQSLGKIFLDKLLEHQGIIQLEESTVGSAAKEKDISPNNQAELQICGIYLRIFNDQDNFEVTNPQTFQQEIFNQMKINIVKIQQILQQQAPNGAYDILAINQLFPTEIKAVKECIKATLSLLTRYNVQYIILNQDNLETFFDVLELEMKYSVNLSTFKVQIAKILQDLAASVQGAKILMESKIFIKFIITYFQNCSSMPTQYQSQFLNIVQKLARNRENLELLVKERIAAALLLNILKKEYLKQAYRVQIVEVLNEINIDNHAFISYVSDKFPPRIVQKCFADRTQKPSIEIIEIFESVSLTSSDLLWTNSMRVEAIMVLEEEINQYLKNQDENIAPLIPLYPEYLNELQCSQIMLRIYNLVPSYTKFSELSSISHIYCKNDHETYFSYAEVLVENLIDLTEKLKNQFIKLQEENMVKTKEIPNNLIDENHFSEAPNIDPSLQEFDRVSISYITALTSLMFCLEYIILQEKRQIKQHYYQGICNQFSILSENKSHSHIKSTVLQIAYLLKDQPNIQKAFIDSNLFVHISQALAYSLDCPQEQDSLTLIEQIIILNLLIKLIKDKDIQERKKTVELNMRYCLPIICKLFESIDEDNSYMKSYIIGYCADMLKSGYFLEEISQIIDQTTLSSKQLAASKNVHCEWVNLWRVCIINYDGSSNLSEQQQRLYQEKFIELQFQLPIQSEYSIQPLPFPPQNYLDRQQQVEDFKLRYEKDNSMIKNNSNINESIIQQIN</sequence>
<feature type="region of interest" description="Disordered" evidence="1">
    <location>
        <begin position="2179"/>
        <end position="2238"/>
    </location>
</feature>
<feature type="transmembrane region" description="Helical" evidence="2">
    <location>
        <begin position="951"/>
        <end position="970"/>
    </location>
</feature>
<name>Q22LV6_TETTS</name>
<feature type="compositionally biased region" description="Low complexity" evidence="1">
    <location>
        <begin position="1553"/>
        <end position="1564"/>
    </location>
</feature>
<feature type="region of interest" description="Disordered" evidence="1">
    <location>
        <begin position="1538"/>
        <end position="1567"/>
    </location>
</feature>